<evidence type="ECO:0000259" key="2">
    <source>
        <dbReference type="Pfam" id="PF13340"/>
    </source>
</evidence>
<accession>A0A6P2CUA5</accession>
<dbReference type="EMBL" id="LR593886">
    <property type="protein sequence ID" value="VTR92549.1"/>
    <property type="molecule type" value="Genomic_DNA"/>
</dbReference>
<evidence type="ECO:0000313" key="4">
    <source>
        <dbReference type="Proteomes" id="UP000464178"/>
    </source>
</evidence>
<proteinExistence type="predicted"/>
<evidence type="ECO:0000256" key="1">
    <source>
        <dbReference type="SAM" id="MobiDB-lite"/>
    </source>
</evidence>
<dbReference type="KEGG" id="gms:SOIL9_51650"/>
<name>A0A6P2CUA5_9BACT</name>
<evidence type="ECO:0000313" key="3">
    <source>
        <dbReference type="EMBL" id="VTR92549.1"/>
    </source>
</evidence>
<feature type="region of interest" description="Disordered" evidence="1">
    <location>
        <begin position="108"/>
        <end position="148"/>
    </location>
</feature>
<dbReference type="InterPro" id="IPR025161">
    <property type="entry name" value="IS402-like_dom"/>
</dbReference>
<dbReference type="PANTHER" id="PTHR30007">
    <property type="entry name" value="PHP DOMAIN PROTEIN"/>
    <property type="match status" value="1"/>
</dbReference>
<keyword evidence="4" id="KW-1185">Reference proteome</keyword>
<dbReference type="Pfam" id="PF13340">
    <property type="entry name" value="DUF4096"/>
    <property type="match status" value="1"/>
</dbReference>
<feature type="region of interest" description="Disordered" evidence="1">
    <location>
        <begin position="162"/>
        <end position="183"/>
    </location>
</feature>
<gene>
    <name evidence="3" type="ORF">SOIL9_51650</name>
</gene>
<dbReference type="PANTHER" id="PTHR30007:SF0">
    <property type="entry name" value="TRANSPOSASE"/>
    <property type="match status" value="1"/>
</dbReference>
<protein>
    <recommendedName>
        <fullName evidence="2">Insertion element IS402-like domain-containing protein</fullName>
    </recommendedName>
</protein>
<dbReference type="AlphaFoldDB" id="A0A6P2CUA5"/>
<dbReference type="NCBIfam" id="NF033580">
    <property type="entry name" value="transpos_IS5_3"/>
    <property type="match status" value="1"/>
</dbReference>
<reference evidence="3 4" key="1">
    <citation type="submission" date="2019-05" db="EMBL/GenBank/DDBJ databases">
        <authorList>
            <consortium name="Science for Life Laboratories"/>
        </authorList>
    </citation>
    <scope>NUCLEOTIDE SEQUENCE [LARGE SCALE GENOMIC DNA]</scope>
    <source>
        <strain evidence="3">Soil9</strain>
    </source>
</reference>
<sequence>MVEDFRIPEALWARLEPLLPRVRRSREGGRPPSPQRNVLDGIFYVLRTGCLWKVAPPEFGSRSNLHRYFQWWPKRGMFHKLWQAALHEYDHRTGIVWDGRSIDGSVTKAPLRGKKTNKNPTDRAKVGTKRSVLTDGRGVPVGSEVAGANRPDMRLVETTLESIPVAHPEPTETNPQHPCGDKG</sequence>
<feature type="domain" description="Insertion element IS402-like" evidence="2">
    <location>
        <begin position="8"/>
        <end position="82"/>
    </location>
</feature>
<dbReference type="Proteomes" id="UP000464178">
    <property type="component" value="Chromosome"/>
</dbReference>
<organism evidence="3 4">
    <name type="scientific">Gemmata massiliana</name>
    <dbReference type="NCBI Taxonomy" id="1210884"/>
    <lineage>
        <taxon>Bacteria</taxon>
        <taxon>Pseudomonadati</taxon>
        <taxon>Planctomycetota</taxon>
        <taxon>Planctomycetia</taxon>
        <taxon>Gemmatales</taxon>
        <taxon>Gemmataceae</taxon>
        <taxon>Gemmata</taxon>
    </lineage>
</organism>